<gene>
    <name evidence="1" type="ORF">SAMN02745116_02605</name>
</gene>
<accession>A0A1T4RHG4</accession>
<protein>
    <submittedName>
        <fullName evidence="1">mRNA interferase RelE/StbE</fullName>
    </submittedName>
</protein>
<reference evidence="1 2" key="1">
    <citation type="submission" date="2017-02" db="EMBL/GenBank/DDBJ databases">
        <authorList>
            <person name="Peterson S.W."/>
        </authorList>
    </citation>
    <scope>NUCLEOTIDE SEQUENCE [LARGE SCALE GENOMIC DNA]</scope>
    <source>
        <strain evidence="1 2">ATCC BAA-1030</strain>
    </source>
</reference>
<dbReference type="STRING" id="263852.SAMN02745116_02605"/>
<dbReference type="OrthoDB" id="2167761at2"/>
<proteinExistence type="predicted"/>
<dbReference type="RefSeq" id="WP_159443349.1">
    <property type="nucleotide sequence ID" value="NZ_FUXI01000050.1"/>
</dbReference>
<dbReference type="AlphaFoldDB" id="A0A1T4RHG4"/>
<evidence type="ECO:0000313" key="2">
    <source>
        <dbReference type="Proteomes" id="UP000190328"/>
    </source>
</evidence>
<evidence type="ECO:0000313" key="1">
    <source>
        <dbReference type="EMBL" id="SKA15347.1"/>
    </source>
</evidence>
<dbReference type="Proteomes" id="UP000190328">
    <property type="component" value="Unassembled WGS sequence"/>
</dbReference>
<keyword evidence="2" id="KW-1185">Reference proteome</keyword>
<organism evidence="1 2">
    <name type="scientific">Pilibacter termitis</name>
    <dbReference type="NCBI Taxonomy" id="263852"/>
    <lineage>
        <taxon>Bacteria</taxon>
        <taxon>Bacillati</taxon>
        <taxon>Bacillota</taxon>
        <taxon>Bacilli</taxon>
        <taxon>Lactobacillales</taxon>
        <taxon>Enterococcaceae</taxon>
        <taxon>Pilibacter</taxon>
    </lineage>
</organism>
<sequence length="50" mass="5708">MKRLGLRIVFKEVLHGNKESTLEIIDVVVIGKRSDDEVFNDVAKRLGLKK</sequence>
<name>A0A1T4RHG4_9ENTE</name>
<dbReference type="EMBL" id="FUXI01000050">
    <property type="protein sequence ID" value="SKA15347.1"/>
    <property type="molecule type" value="Genomic_DNA"/>
</dbReference>